<dbReference type="Proteomes" id="UP000016511">
    <property type="component" value="Unassembled WGS sequence"/>
</dbReference>
<sequence>MSCGKYTNRNKKLKKKKAFISQRKNAFFVFILCFLTDACIGFSFPY</sequence>
<dbReference type="AlphaFoldDB" id="U1YDV6"/>
<dbReference type="HOGENOM" id="CLU_3179528_0_0_9"/>
<evidence type="ECO:0000313" key="2">
    <source>
        <dbReference type="Proteomes" id="UP000016511"/>
    </source>
</evidence>
<protein>
    <submittedName>
        <fullName evidence="1">Uncharacterized protein</fullName>
    </submittedName>
</protein>
<reference evidence="1 2" key="1">
    <citation type="submission" date="2013-08" db="EMBL/GenBank/DDBJ databases">
        <authorList>
            <person name="Weinstock G."/>
            <person name="Sodergren E."/>
            <person name="Wylie T."/>
            <person name="Fulton L."/>
            <person name="Fulton R."/>
            <person name="Fronick C."/>
            <person name="O'Laughlin M."/>
            <person name="Godfrey J."/>
            <person name="Miner T."/>
            <person name="Herter B."/>
            <person name="Appelbaum E."/>
            <person name="Cordes M."/>
            <person name="Lek S."/>
            <person name="Wollam A."/>
            <person name="Pepin K.H."/>
            <person name="Palsikar V.B."/>
            <person name="Mitreva M."/>
            <person name="Wilson R.K."/>
        </authorList>
    </citation>
    <scope>NUCLEOTIDE SEQUENCE [LARGE SCALE GENOMIC DNA]</scope>
    <source>
        <strain evidence="1 2">ATCC 12856</strain>
    </source>
</reference>
<evidence type="ECO:0000313" key="1">
    <source>
        <dbReference type="EMBL" id="ERI08971.1"/>
    </source>
</evidence>
<keyword evidence="2" id="KW-1185">Reference proteome</keyword>
<name>U1YDV6_ANEAE</name>
<proteinExistence type="predicted"/>
<dbReference type="EMBL" id="AWSJ01000175">
    <property type="protein sequence ID" value="ERI08971.1"/>
    <property type="molecule type" value="Genomic_DNA"/>
</dbReference>
<organism evidence="1 2">
    <name type="scientific">Aneurinibacillus aneurinilyticus ATCC 12856</name>
    <dbReference type="NCBI Taxonomy" id="649747"/>
    <lineage>
        <taxon>Bacteria</taxon>
        <taxon>Bacillati</taxon>
        <taxon>Bacillota</taxon>
        <taxon>Bacilli</taxon>
        <taxon>Bacillales</taxon>
        <taxon>Paenibacillaceae</taxon>
        <taxon>Aneurinibacillus group</taxon>
        <taxon>Aneurinibacillus</taxon>
    </lineage>
</organism>
<comment type="caution">
    <text evidence="1">The sequence shown here is derived from an EMBL/GenBank/DDBJ whole genome shotgun (WGS) entry which is preliminary data.</text>
</comment>
<accession>U1YDV6</accession>
<gene>
    <name evidence="1" type="ORF">HMPREF0083_02964</name>
</gene>
<dbReference type="STRING" id="649747.HMPREF0083_02964"/>
<dbReference type="PATRIC" id="fig|649747.3.peg.2686"/>